<keyword evidence="1" id="KW-0472">Membrane</keyword>
<reference evidence="2 3" key="1">
    <citation type="submission" date="2021-04" db="EMBL/GenBank/DDBJ databases">
        <authorList>
            <person name="Bliznina A."/>
        </authorList>
    </citation>
    <scope>NUCLEOTIDE SEQUENCE [LARGE SCALE GENOMIC DNA]</scope>
</reference>
<feature type="transmembrane region" description="Helical" evidence="1">
    <location>
        <begin position="383"/>
        <end position="402"/>
    </location>
</feature>
<name>A0ABN7T8G1_OIKDI</name>
<proteinExistence type="predicted"/>
<keyword evidence="1" id="KW-1133">Transmembrane helix</keyword>
<keyword evidence="1" id="KW-0812">Transmembrane</keyword>
<dbReference type="Proteomes" id="UP001158576">
    <property type="component" value="Chromosome 2"/>
</dbReference>
<evidence type="ECO:0000313" key="3">
    <source>
        <dbReference type="Proteomes" id="UP001158576"/>
    </source>
</evidence>
<dbReference type="EMBL" id="OU015567">
    <property type="protein sequence ID" value="CAG5111649.1"/>
    <property type="molecule type" value="Genomic_DNA"/>
</dbReference>
<keyword evidence="3" id="KW-1185">Reference proteome</keyword>
<protein>
    <submittedName>
        <fullName evidence="2">Oidioi.mRNA.OKI2018_I69.chr2.g5930.t1.cds</fullName>
    </submittedName>
</protein>
<sequence length="446" mass="50706">MQKPCKSCSMNDYFCQNNLKVVEDHRCSYLKDYNGYLRKSSLLPIKAPGNLCGTEFSWASGNDDCKKSKIDIGGKVFLEGPLAFSAELLDSCGTPPFQWTLFSEDEQKVIANKTTDKFVYKDLPFGKYTIHVSDELSKNTESFTVLQKISNALLYCPRFTKVGFINELNVHVSDENGHWLDFHGLDQISGPVSFTWSGDGFRNNEGFSEQNTPFINVTFPNRYSADLQLDVQVSVRSTLGTTTSQCRMKTSPDLQMIQVHFQSSIVSPAHDQEYQAIKEYIKTLLLTKMLEDDKVDELVNKYHFNFETDIDILPVSHSLSGNLTLMYIYAHLSEDFTGDKDEFREDLIQGLIKAHNDNHLIIHSIYIAEDDGTLEPYETTGRAGMLFTFLIFIILIIALVFAGKRYILPRIKLFVRPHHIPVNGEDNDEEPIVEHDEIANVFGSQQ</sequence>
<organism evidence="2 3">
    <name type="scientific">Oikopleura dioica</name>
    <name type="common">Tunicate</name>
    <dbReference type="NCBI Taxonomy" id="34765"/>
    <lineage>
        <taxon>Eukaryota</taxon>
        <taxon>Metazoa</taxon>
        <taxon>Chordata</taxon>
        <taxon>Tunicata</taxon>
        <taxon>Appendicularia</taxon>
        <taxon>Copelata</taxon>
        <taxon>Oikopleuridae</taxon>
        <taxon>Oikopleura</taxon>
    </lineage>
</organism>
<gene>
    <name evidence="2" type="ORF">OKIOD_LOCUS14695</name>
</gene>
<evidence type="ECO:0000256" key="1">
    <source>
        <dbReference type="SAM" id="Phobius"/>
    </source>
</evidence>
<evidence type="ECO:0000313" key="2">
    <source>
        <dbReference type="EMBL" id="CAG5111649.1"/>
    </source>
</evidence>
<accession>A0ABN7T8G1</accession>